<dbReference type="EMBL" id="CP018099">
    <property type="protein sequence ID" value="APF17394.1"/>
    <property type="molecule type" value="Genomic_DNA"/>
</dbReference>
<name>A0A1J1C5W2_CALAY</name>
<sequence>MTPGDHSTIQPFNQSSHGGCCKFSLSKIQKICKFWATDKTSNNKGIP</sequence>
<dbReference type="Proteomes" id="UP000183868">
    <property type="component" value="Chromosome"/>
</dbReference>
<accession>A0A1J1C5W2</accession>
<evidence type="ECO:0000313" key="1">
    <source>
        <dbReference type="EMBL" id="APF17394.1"/>
    </source>
</evidence>
<proteinExistence type="predicted"/>
<protein>
    <submittedName>
        <fullName evidence="1">Uncharacterized protein</fullName>
    </submittedName>
</protein>
<reference evidence="1 2" key="1">
    <citation type="submission" date="2016-11" db="EMBL/GenBank/DDBJ databases">
        <title>Genomic analysis of Caldithrix abyssi and proposal of a novel bacterial phylum Caldithrichaeota.</title>
        <authorList>
            <person name="Kublanov I."/>
            <person name="Sigalova O."/>
            <person name="Gavrilov S."/>
            <person name="Lebedinsky A."/>
            <person name="Ivanova N."/>
            <person name="Daum C."/>
            <person name="Reddy T."/>
            <person name="Klenk H.P."/>
            <person name="Goker M."/>
            <person name="Reva O."/>
            <person name="Miroshnichenko M."/>
            <person name="Kyprides N."/>
            <person name="Woyke T."/>
            <person name="Gelfand M."/>
        </authorList>
    </citation>
    <scope>NUCLEOTIDE SEQUENCE [LARGE SCALE GENOMIC DNA]</scope>
    <source>
        <strain evidence="1 2">LF13</strain>
    </source>
</reference>
<dbReference type="AlphaFoldDB" id="A0A1J1C5W2"/>
<evidence type="ECO:0000313" key="2">
    <source>
        <dbReference type="Proteomes" id="UP000183868"/>
    </source>
</evidence>
<dbReference type="KEGG" id="caby:Cabys_643"/>
<gene>
    <name evidence="1" type="ORF">Cabys_643</name>
</gene>
<organism evidence="1 2">
    <name type="scientific">Caldithrix abyssi DSM 13497</name>
    <dbReference type="NCBI Taxonomy" id="880073"/>
    <lineage>
        <taxon>Bacteria</taxon>
        <taxon>Pseudomonadati</taxon>
        <taxon>Calditrichota</taxon>
        <taxon>Calditrichia</taxon>
        <taxon>Calditrichales</taxon>
        <taxon>Calditrichaceae</taxon>
        <taxon>Caldithrix</taxon>
    </lineage>
</organism>